<dbReference type="InterPro" id="IPR012677">
    <property type="entry name" value="Nucleotide-bd_a/b_plait_sf"/>
</dbReference>
<protein>
    <recommendedName>
        <fullName evidence="3">RRM domain-containing protein</fullName>
    </recommendedName>
</protein>
<evidence type="ECO:0000256" key="1">
    <source>
        <dbReference type="ARBA" id="ARBA00022884"/>
    </source>
</evidence>
<name>A0ABQ8ISH5_DERPT</name>
<reference evidence="4 5" key="2">
    <citation type="journal article" date="2022" name="Mol. Biol. Evol.">
        <title>Comparative Genomics Reveals Insights into the Divergent Evolution of Astigmatic Mites and Household Pest Adaptations.</title>
        <authorList>
            <person name="Xiong Q."/>
            <person name="Wan A.T."/>
            <person name="Liu X."/>
            <person name="Fung C.S."/>
            <person name="Xiao X."/>
            <person name="Malainual N."/>
            <person name="Hou J."/>
            <person name="Wang L."/>
            <person name="Wang M."/>
            <person name="Yang K.Y."/>
            <person name="Cui Y."/>
            <person name="Leung E.L."/>
            <person name="Nong W."/>
            <person name="Shin S.K."/>
            <person name="Au S.W."/>
            <person name="Jeong K.Y."/>
            <person name="Chew F.T."/>
            <person name="Hui J.H."/>
            <person name="Leung T.F."/>
            <person name="Tungtrongchitr A."/>
            <person name="Zhong N."/>
            <person name="Liu Z."/>
            <person name="Tsui S.K."/>
        </authorList>
    </citation>
    <scope>NUCLEOTIDE SEQUENCE [LARGE SCALE GENOMIC DNA]</scope>
    <source>
        <strain evidence="4">Derp</strain>
    </source>
</reference>
<evidence type="ECO:0000313" key="4">
    <source>
        <dbReference type="EMBL" id="KAH9413192.1"/>
    </source>
</evidence>
<sequence length="674" mass="75992">MDDEEDVLKMLINDGYDDDDDLNFEIDSEAEARLLEGDVITSNNLSDSNEINKNSQSETNSSLNKDLEITNQSNSLPANGENEKIPNQSSQNRPLLKRPYTESTSNRNSSTNDFRNQFKRPRFPNNNKSINVQNEFFKLDKNAAFKYPAHRSSNSSLGQKSGPIYRFPSMMPSPSLLPPPSLPSTISNMSIDPILTADLFNNPNNNNFFQRSLGNCSSFMNPRFDGFSSSIIPNPFNPPPINIMPFVTNPPFINGHPLSTPNKSFVGFSTNTVPNNQINNFKQPLISNNIPNSHYNFTDHSNRQFNHNVNNMIHPLKIGNIHHGNSLLPDPPLMRPNRNLTVLNQSNLNNQQQRRTNFFNTLRNQSNIDSKTQNLIKNKEQSVNQTPFVQNRNLKTLTSNATDIETSAKPNTNLATKPELNVSTPIISTISSKEIPNIERSSKPIRRKKKKKKGKKPTQQTQNQSVIAEKVEEIKDSFGIDEEYMKKMEEQKILREKIAQERAEKRKIFQTVCSGGDVTPIIRQSSSCNEKNLEQSTTNPQVTKITPAAKNVSTLKTPTPIANMSSPEKITTATTTQAIKPSSSIQISGLAVDIRESLLRKITRPYGMVESIVFIEQNNESKCAIVKFIQSNDAKKFMDSFRTDPTKLKQTLMSDKLPTLTFLNCIELYYICLT</sequence>
<comment type="caution">
    <text evidence="4">The sequence shown here is derived from an EMBL/GenBank/DDBJ whole genome shotgun (WGS) entry which is preliminary data.</text>
</comment>
<dbReference type="CDD" id="cd00590">
    <property type="entry name" value="RRM_SF"/>
    <property type="match status" value="1"/>
</dbReference>
<dbReference type="Proteomes" id="UP000887458">
    <property type="component" value="Unassembled WGS sequence"/>
</dbReference>
<keyword evidence="5" id="KW-1185">Reference proteome</keyword>
<feature type="compositionally biased region" description="Basic residues" evidence="2">
    <location>
        <begin position="443"/>
        <end position="456"/>
    </location>
</feature>
<feature type="domain" description="RRM" evidence="3">
    <location>
        <begin position="587"/>
        <end position="641"/>
    </location>
</feature>
<feature type="region of interest" description="Disordered" evidence="2">
    <location>
        <begin position="433"/>
        <end position="465"/>
    </location>
</feature>
<dbReference type="InterPro" id="IPR000504">
    <property type="entry name" value="RRM_dom"/>
</dbReference>
<dbReference type="EMBL" id="NJHN03000123">
    <property type="protein sequence ID" value="KAH9413192.1"/>
    <property type="molecule type" value="Genomic_DNA"/>
</dbReference>
<reference evidence="4 5" key="1">
    <citation type="journal article" date="2018" name="J. Allergy Clin. Immunol.">
        <title>High-quality assembly of Dermatophagoides pteronyssinus genome and transcriptome reveals a wide range of novel allergens.</title>
        <authorList>
            <person name="Liu X.Y."/>
            <person name="Yang K.Y."/>
            <person name="Wang M.Q."/>
            <person name="Kwok J.S."/>
            <person name="Zeng X."/>
            <person name="Yang Z."/>
            <person name="Xiao X.J."/>
            <person name="Lau C.P."/>
            <person name="Li Y."/>
            <person name="Huang Z.M."/>
            <person name="Ba J.G."/>
            <person name="Yim A.K."/>
            <person name="Ouyang C.Y."/>
            <person name="Ngai S.M."/>
            <person name="Chan T.F."/>
            <person name="Leung E.L."/>
            <person name="Liu L."/>
            <person name="Liu Z.G."/>
            <person name="Tsui S.K."/>
        </authorList>
    </citation>
    <scope>NUCLEOTIDE SEQUENCE [LARGE SCALE GENOMIC DNA]</scope>
    <source>
        <strain evidence="4">Derp</strain>
    </source>
</reference>
<evidence type="ECO:0000256" key="2">
    <source>
        <dbReference type="SAM" id="MobiDB-lite"/>
    </source>
</evidence>
<accession>A0ABQ8ISH5</accession>
<dbReference type="Gene3D" id="3.30.70.330">
    <property type="match status" value="1"/>
</dbReference>
<gene>
    <name evidence="4" type="ORF">DERP_006878</name>
</gene>
<proteinExistence type="predicted"/>
<evidence type="ECO:0000313" key="5">
    <source>
        <dbReference type="Proteomes" id="UP000887458"/>
    </source>
</evidence>
<feature type="region of interest" description="Disordered" evidence="2">
    <location>
        <begin position="43"/>
        <end position="127"/>
    </location>
</feature>
<feature type="compositionally biased region" description="Low complexity" evidence="2">
    <location>
        <begin position="101"/>
        <end position="112"/>
    </location>
</feature>
<organism evidence="4 5">
    <name type="scientific">Dermatophagoides pteronyssinus</name>
    <name type="common">European house dust mite</name>
    <dbReference type="NCBI Taxonomy" id="6956"/>
    <lineage>
        <taxon>Eukaryota</taxon>
        <taxon>Metazoa</taxon>
        <taxon>Ecdysozoa</taxon>
        <taxon>Arthropoda</taxon>
        <taxon>Chelicerata</taxon>
        <taxon>Arachnida</taxon>
        <taxon>Acari</taxon>
        <taxon>Acariformes</taxon>
        <taxon>Sarcoptiformes</taxon>
        <taxon>Astigmata</taxon>
        <taxon>Psoroptidia</taxon>
        <taxon>Analgoidea</taxon>
        <taxon>Pyroglyphidae</taxon>
        <taxon>Dermatophagoidinae</taxon>
        <taxon>Dermatophagoides</taxon>
    </lineage>
</organism>
<keyword evidence="1" id="KW-0694">RNA-binding</keyword>
<dbReference type="SUPFAM" id="SSF54928">
    <property type="entry name" value="RNA-binding domain, RBD"/>
    <property type="match status" value="1"/>
</dbReference>
<dbReference type="InterPro" id="IPR035979">
    <property type="entry name" value="RBD_domain_sf"/>
</dbReference>
<dbReference type="Pfam" id="PF00076">
    <property type="entry name" value="RRM_1"/>
    <property type="match status" value="1"/>
</dbReference>
<feature type="compositionally biased region" description="Polar residues" evidence="2">
    <location>
        <begin position="43"/>
        <end position="77"/>
    </location>
</feature>
<evidence type="ECO:0000259" key="3">
    <source>
        <dbReference type="Pfam" id="PF00076"/>
    </source>
</evidence>